<dbReference type="GO" id="GO:0009898">
    <property type="term" value="C:cytoplasmic side of plasma membrane"/>
    <property type="evidence" value="ECO:0007669"/>
    <property type="project" value="TreeGrafter"/>
</dbReference>
<dbReference type="GO" id="GO:0006900">
    <property type="term" value="P:vesicle budding from membrane"/>
    <property type="evidence" value="ECO:0007669"/>
    <property type="project" value="TreeGrafter"/>
</dbReference>
<dbReference type="PANTHER" id="PTHR22761">
    <property type="entry name" value="CHARGED MULTIVESICULAR BODY PROTEIN"/>
    <property type="match status" value="1"/>
</dbReference>
<comment type="similarity">
    <text evidence="2">Belongs to the SNF7 family.</text>
</comment>
<dbReference type="eggNOG" id="KOG1656">
    <property type="taxonomic scope" value="Eukaryota"/>
</dbReference>
<keyword evidence="3" id="KW-0967">Endosome</keyword>
<organism evidence="4 5">
    <name type="scientific">Theileria annulata</name>
    <dbReference type="NCBI Taxonomy" id="5874"/>
    <lineage>
        <taxon>Eukaryota</taxon>
        <taxon>Sar</taxon>
        <taxon>Alveolata</taxon>
        <taxon>Apicomplexa</taxon>
        <taxon>Aconoidasida</taxon>
        <taxon>Piroplasmida</taxon>
        <taxon>Theileriidae</taxon>
        <taxon>Theileria</taxon>
    </lineage>
</organism>
<dbReference type="OMA" id="GAQMQHM"/>
<accession>Q4UAF9</accession>
<dbReference type="KEGG" id="tan:TA09240"/>
<evidence type="ECO:0000313" key="4">
    <source>
        <dbReference type="EMBL" id="CAI76192.1"/>
    </source>
</evidence>
<evidence type="ECO:0000256" key="2">
    <source>
        <dbReference type="ARBA" id="ARBA00006190"/>
    </source>
</evidence>
<dbReference type="RefSeq" id="XP_952817.1">
    <property type="nucleotide sequence ID" value="XM_947724.1"/>
</dbReference>
<dbReference type="OrthoDB" id="5592979at2759"/>
<dbReference type="GO" id="GO:0005771">
    <property type="term" value="C:multivesicular body"/>
    <property type="evidence" value="ECO:0007669"/>
    <property type="project" value="TreeGrafter"/>
</dbReference>
<dbReference type="GeneID" id="3863260"/>
<dbReference type="GO" id="GO:0000815">
    <property type="term" value="C:ESCRT III complex"/>
    <property type="evidence" value="ECO:0007669"/>
    <property type="project" value="TreeGrafter"/>
</dbReference>
<proteinExistence type="inferred from homology"/>
<dbReference type="VEuPathDB" id="PiroplasmaDB:TA09240"/>
<protein>
    <submittedName>
        <fullName evidence="4">Endosome sorting protein (SNF7 homologue), putative</fullName>
    </submittedName>
</protein>
<dbReference type="Pfam" id="PF03357">
    <property type="entry name" value="Snf7"/>
    <property type="match status" value="1"/>
</dbReference>
<gene>
    <name evidence="4" type="ORF">TA09240</name>
</gene>
<dbReference type="AlphaFoldDB" id="Q4UAF9"/>
<name>Q4UAF9_THEAN</name>
<dbReference type="InterPro" id="IPR005024">
    <property type="entry name" value="Snf7_fam"/>
</dbReference>
<dbReference type="EMBL" id="CR940353">
    <property type="protein sequence ID" value="CAI76192.1"/>
    <property type="molecule type" value="Genomic_DNA"/>
</dbReference>
<sequence length="179" mass="20181">MVFGFGKNKKSPVKDVSKAKKTEIDLALANSENTLNYLTKKQEILENKINECVNLALECSKRNDKANALSHLRRKKLLTNELNKLRSTLIALETQSIALEGAQMQHMAISALSDSLHAQKYLQSSIDSNKFDDLLDELEESKEIQQEILDTMTSNLSSNLEVTNPSYIIHSLFPSLRMN</sequence>
<dbReference type="FunCoup" id="Q4UAF9">
    <property type="interactions" value="304"/>
</dbReference>
<dbReference type="Proteomes" id="UP000001950">
    <property type="component" value="Chromosome 4"/>
</dbReference>
<dbReference type="InParanoid" id="Q4UAF9"/>
<dbReference type="STRING" id="5874.Q4UAF9"/>
<comment type="subcellular location">
    <subcellularLocation>
        <location evidence="1">Endosome</location>
    </subcellularLocation>
</comment>
<evidence type="ECO:0000256" key="3">
    <source>
        <dbReference type="ARBA" id="ARBA00022753"/>
    </source>
</evidence>
<reference evidence="4 5" key="1">
    <citation type="journal article" date="2005" name="Science">
        <title>Genome of the host-cell transforming parasite Theileria annulata compared with T. parva.</title>
        <authorList>
            <person name="Pain A."/>
            <person name="Renauld H."/>
            <person name="Berriman M."/>
            <person name="Murphy L."/>
            <person name="Yeats C.A."/>
            <person name="Weir W."/>
            <person name="Kerhornou A."/>
            <person name="Aslett M."/>
            <person name="Bishop R."/>
            <person name="Bouchier C."/>
            <person name="Cochet M."/>
            <person name="Coulson R.M.R."/>
            <person name="Cronin A."/>
            <person name="de Villiers E.P."/>
            <person name="Fraser A."/>
            <person name="Fosker N."/>
            <person name="Gardner M."/>
            <person name="Goble A."/>
            <person name="Griffiths-Jones S."/>
            <person name="Harris D.E."/>
            <person name="Katzer F."/>
            <person name="Larke N."/>
            <person name="Lord A."/>
            <person name="Maser P."/>
            <person name="McKellar S."/>
            <person name="Mooney P."/>
            <person name="Morton F."/>
            <person name="Nene V."/>
            <person name="O'Neil S."/>
            <person name="Price C."/>
            <person name="Quail M.A."/>
            <person name="Rabbinowitsch E."/>
            <person name="Rawlings N.D."/>
            <person name="Rutter S."/>
            <person name="Saunders D."/>
            <person name="Seeger K."/>
            <person name="Shah T."/>
            <person name="Squares R."/>
            <person name="Squares S."/>
            <person name="Tivey A."/>
            <person name="Walker A.R."/>
            <person name="Woodward J."/>
            <person name="Dobbelaere D.A.E."/>
            <person name="Langsley G."/>
            <person name="Rajandream M.A."/>
            <person name="McKeever D."/>
            <person name="Shiels B."/>
            <person name="Tait A."/>
            <person name="Barrell B.G."/>
            <person name="Hall N."/>
        </authorList>
    </citation>
    <scope>NUCLEOTIDE SEQUENCE [LARGE SCALE GENOMIC DNA]</scope>
    <source>
        <strain evidence="5">Ankara</strain>
    </source>
</reference>
<dbReference type="Gene3D" id="1.10.287.1060">
    <property type="entry name" value="ESAT-6-like"/>
    <property type="match status" value="1"/>
</dbReference>
<evidence type="ECO:0000313" key="5">
    <source>
        <dbReference type="Proteomes" id="UP000001950"/>
    </source>
</evidence>
<evidence type="ECO:0000256" key="1">
    <source>
        <dbReference type="ARBA" id="ARBA00004177"/>
    </source>
</evidence>
<dbReference type="GO" id="GO:0032511">
    <property type="term" value="P:late endosome to vacuole transport via multivesicular body sorting pathway"/>
    <property type="evidence" value="ECO:0007669"/>
    <property type="project" value="TreeGrafter"/>
</dbReference>
<keyword evidence="5" id="KW-1185">Reference proteome</keyword>
<dbReference type="PANTHER" id="PTHR22761:SF10">
    <property type="entry name" value="GH13992P"/>
    <property type="match status" value="1"/>
</dbReference>